<accession>A0A543GH89</accession>
<dbReference type="CDD" id="cd07817">
    <property type="entry name" value="SRPBCC_8"/>
    <property type="match status" value="1"/>
</dbReference>
<organism evidence="3 4">
    <name type="scientific">Pseudonocardia cypriaca</name>
    <dbReference type="NCBI Taxonomy" id="882449"/>
    <lineage>
        <taxon>Bacteria</taxon>
        <taxon>Bacillati</taxon>
        <taxon>Actinomycetota</taxon>
        <taxon>Actinomycetes</taxon>
        <taxon>Pseudonocardiales</taxon>
        <taxon>Pseudonocardiaceae</taxon>
        <taxon>Pseudonocardia</taxon>
    </lineage>
</organism>
<dbReference type="PANTHER" id="PTHR33824">
    <property type="entry name" value="POLYKETIDE CYCLASE/DEHYDRASE AND LIPID TRANSPORT SUPERFAMILY PROTEIN"/>
    <property type="match status" value="1"/>
</dbReference>
<dbReference type="SUPFAM" id="SSF55961">
    <property type="entry name" value="Bet v1-like"/>
    <property type="match status" value="1"/>
</dbReference>
<dbReference type="InterPro" id="IPR047137">
    <property type="entry name" value="ORF3"/>
</dbReference>
<evidence type="ECO:0000259" key="2">
    <source>
        <dbReference type="Pfam" id="PF03364"/>
    </source>
</evidence>
<evidence type="ECO:0000256" key="1">
    <source>
        <dbReference type="SAM" id="MobiDB-lite"/>
    </source>
</evidence>
<comment type="caution">
    <text evidence="3">The sequence shown here is derived from an EMBL/GenBank/DDBJ whole genome shotgun (WGS) entry which is preliminary data.</text>
</comment>
<dbReference type="OrthoDB" id="3695445at2"/>
<dbReference type="RefSeq" id="WP_142101032.1">
    <property type="nucleotide sequence ID" value="NZ_VFPH01000001.1"/>
</dbReference>
<dbReference type="Pfam" id="PF03364">
    <property type="entry name" value="Polyketide_cyc"/>
    <property type="match status" value="1"/>
</dbReference>
<evidence type="ECO:0000313" key="4">
    <source>
        <dbReference type="Proteomes" id="UP000319818"/>
    </source>
</evidence>
<reference evidence="3 4" key="1">
    <citation type="submission" date="2019-06" db="EMBL/GenBank/DDBJ databases">
        <title>Sequencing the genomes of 1000 actinobacteria strains.</title>
        <authorList>
            <person name="Klenk H.-P."/>
        </authorList>
    </citation>
    <scope>NUCLEOTIDE SEQUENCE [LARGE SCALE GENOMIC DNA]</scope>
    <source>
        <strain evidence="3 4">DSM 45511</strain>
    </source>
</reference>
<dbReference type="Proteomes" id="UP000319818">
    <property type="component" value="Unassembled WGS sequence"/>
</dbReference>
<feature type="domain" description="Coenzyme Q-binding protein COQ10 START" evidence="2">
    <location>
        <begin position="11"/>
        <end position="131"/>
    </location>
</feature>
<sequence>MTTNVVQTVDVDVPVTTAYNQWTQFESFPKFMEGVERIDQVTPTRTHWVTKIAGVEREFDAEITEQHPDERVAWRTVDGPSQSGVVTFHRLDDRHTRVTLQMDHEPEGLTEKAGEALGIIERRVKGDLANFKEFIESRGREEGGWRGDVGRSPQTPPSGSTGSTDLPGNLPG</sequence>
<dbReference type="AlphaFoldDB" id="A0A543GH89"/>
<keyword evidence="4" id="KW-1185">Reference proteome</keyword>
<protein>
    <submittedName>
        <fullName evidence="3">Polyketide cyclase/dehydrase/lipid transport protein</fullName>
    </submittedName>
</protein>
<dbReference type="InterPro" id="IPR023393">
    <property type="entry name" value="START-like_dom_sf"/>
</dbReference>
<feature type="compositionally biased region" description="Basic and acidic residues" evidence="1">
    <location>
        <begin position="135"/>
        <end position="149"/>
    </location>
</feature>
<feature type="region of interest" description="Disordered" evidence="1">
    <location>
        <begin position="135"/>
        <end position="172"/>
    </location>
</feature>
<dbReference type="InterPro" id="IPR005031">
    <property type="entry name" value="COQ10_START"/>
</dbReference>
<dbReference type="PANTHER" id="PTHR33824:SF7">
    <property type="entry name" value="POLYKETIDE CYCLASE_DEHYDRASE AND LIPID TRANSPORT SUPERFAMILY PROTEIN"/>
    <property type="match status" value="1"/>
</dbReference>
<dbReference type="Gene3D" id="3.30.530.20">
    <property type="match status" value="1"/>
</dbReference>
<evidence type="ECO:0000313" key="3">
    <source>
        <dbReference type="EMBL" id="TQM45441.1"/>
    </source>
</evidence>
<gene>
    <name evidence="3" type="ORF">FB388_2841</name>
</gene>
<proteinExistence type="predicted"/>
<feature type="compositionally biased region" description="Low complexity" evidence="1">
    <location>
        <begin position="150"/>
        <end position="172"/>
    </location>
</feature>
<name>A0A543GH89_9PSEU</name>
<dbReference type="EMBL" id="VFPH01000001">
    <property type="protein sequence ID" value="TQM45441.1"/>
    <property type="molecule type" value="Genomic_DNA"/>
</dbReference>